<sequence>MAIEERVKTAFVLAFVRLTKIDINEIKMRIQFVMRQFKDLSGKMLPVIALAVKVKMITNRQ</sequence>
<keyword evidence="2" id="KW-1185">Reference proteome</keyword>
<dbReference type="EMBL" id="BJYT01000009">
    <property type="protein sequence ID" value="GEO10048.1"/>
    <property type="molecule type" value="Genomic_DNA"/>
</dbReference>
<comment type="caution">
    <text evidence="1">The sequence shown here is derived from an EMBL/GenBank/DDBJ whole genome shotgun (WGS) entry which is preliminary data.</text>
</comment>
<protein>
    <submittedName>
        <fullName evidence="1">Uncharacterized protein</fullName>
    </submittedName>
</protein>
<evidence type="ECO:0000313" key="2">
    <source>
        <dbReference type="Proteomes" id="UP000321513"/>
    </source>
</evidence>
<dbReference type="AlphaFoldDB" id="A0A512BDK9"/>
<organism evidence="1 2">
    <name type="scientific">Segetibacter aerophilus</name>
    <dbReference type="NCBI Taxonomy" id="670293"/>
    <lineage>
        <taxon>Bacteria</taxon>
        <taxon>Pseudomonadati</taxon>
        <taxon>Bacteroidota</taxon>
        <taxon>Chitinophagia</taxon>
        <taxon>Chitinophagales</taxon>
        <taxon>Chitinophagaceae</taxon>
        <taxon>Segetibacter</taxon>
    </lineage>
</organism>
<name>A0A512BDK9_9BACT</name>
<reference evidence="1 2" key="1">
    <citation type="submission" date="2019-07" db="EMBL/GenBank/DDBJ databases">
        <title>Whole genome shotgun sequence of Segetibacter aerophilus NBRC 106135.</title>
        <authorList>
            <person name="Hosoyama A."/>
            <person name="Uohara A."/>
            <person name="Ohji S."/>
            <person name="Ichikawa N."/>
        </authorList>
    </citation>
    <scope>NUCLEOTIDE SEQUENCE [LARGE SCALE GENOMIC DNA]</scope>
    <source>
        <strain evidence="1 2">NBRC 106135</strain>
    </source>
</reference>
<dbReference type="Proteomes" id="UP000321513">
    <property type="component" value="Unassembled WGS sequence"/>
</dbReference>
<gene>
    <name evidence="1" type="ORF">SAE01_25440</name>
</gene>
<accession>A0A512BDK9</accession>
<evidence type="ECO:0000313" key="1">
    <source>
        <dbReference type="EMBL" id="GEO10048.1"/>
    </source>
</evidence>
<proteinExistence type="predicted"/>